<keyword evidence="4 9" id="KW-1003">Cell membrane</keyword>
<protein>
    <recommendedName>
        <fullName evidence="9">Membrane fusion protein (MFP) family protein</fullName>
    </recommendedName>
</protein>
<evidence type="ECO:0000256" key="3">
    <source>
        <dbReference type="ARBA" id="ARBA00022448"/>
    </source>
</evidence>
<evidence type="ECO:0000256" key="7">
    <source>
        <dbReference type="ARBA" id="ARBA00022989"/>
    </source>
</evidence>
<comment type="caution">
    <text evidence="13">The sequence shown here is derived from an EMBL/GenBank/DDBJ whole genome shotgun (WGS) entry which is preliminary data.</text>
</comment>
<dbReference type="RefSeq" id="WP_173201430.1">
    <property type="nucleotide sequence ID" value="NZ_JABFCX010000003.1"/>
</dbReference>
<comment type="subcellular location">
    <subcellularLocation>
        <location evidence="1 9">Cell inner membrane</location>
        <topology evidence="1 9">Single-pass membrane protein</topology>
    </subcellularLocation>
</comment>
<evidence type="ECO:0000256" key="6">
    <source>
        <dbReference type="ARBA" id="ARBA00022692"/>
    </source>
</evidence>
<keyword evidence="6 9" id="KW-0812">Transmembrane</keyword>
<gene>
    <name evidence="13" type="ORF">HK107_15470</name>
</gene>
<evidence type="ECO:0000313" key="14">
    <source>
        <dbReference type="Proteomes" id="UP000536835"/>
    </source>
</evidence>
<evidence type="ECO:0000259" key="12">
    <source>
        <dbReference type="Pfam" id="PF26002"/>
    </source>
</evidence>
<dbReference type="PANTHER" id="PTHR30386:SF17">
    <property type="entry name" value="ALKALINE PROTEASE SECRETION PROTEIN APRE"/>
    <property type="match status" value="1"/>
</dbReference>
<dbReference type="EMBL" id="JABFCX010000003">
    <property type="protein sequence ID" value="NNU17730.1"/>
    <property type="molecule type" value="Genomic_DNA"/>
</dbReference>
<evidence type="ECO:0000256" key="9">
    <source>
        <dbReference type="RuleBase" id="RU365093"/>
    </source>
</evidence>
<evidence type="ECO:0000259" key="11">
    <source>
        <dbReference type="Pfam" id="PF25994"/>
    </source>
</evidence>
<keyword evidence="10" id="KW-0175">Coiled coil</keyword>
<dbReference type="GO" id="GO:0015031">
    <property type="term" value="P:protein transport"/>
    <property type="evidence" value="ECO:0007669"/>
    <property type="project" value="InterPro"/>
</dbReference>
<dbReference type="InterPro" id="IPR058781">
    <property type="entry name" value="HH_AprE-like"/>
</dbReference>
<name>A0A7Y3RQ04_9PROT</name>
<accession>A0A7Y3RQ04</accession>
<dbReference type="InterPro" id="IPR058982">
    <property type="entry name" value="Beta-barrel_AprE"/>
</dbReference>
<feature type="transmembrane region" description="Helical" evidence="9">
    <location>
        <begin position="12"/>
        <end position="33"/>
    </location>
</feature>
<reference evidence="13 14" key="1">
    <citation type="submission" date="2020-05" db="EMBL/GenBank/DDBJ databases">
        <title>Parvularcula mediterraneae sp. nov., isolated from polypropylene straw from shallow seawater of the seashore of Laganas in Zakynthos island, Greece.</title>
        <authorList>
            <person name="Szabo I."/>
            <person name="Al-Omari J."/>
            <person name="Rado J."/>
            <person name="Szerdahelyi G.S."/>
        </authorList>
    </citation>
    <scope>NUCLEOTIDE SEQUENCE [LARGE SCALE GENOMIC DNA]</scope>
    <source>
        <strain evidence="13 14">ZS-1/3</strain>
    </source>
</reference>
<keyword evidence="5 9" id="KW-0997">Cell inner membrane</keyword>
<evidence type="ECO:0000313" key="13">
    <source>
        <dbReference type="EMBL" id="NNU17730.1"/>
    </source>
</evidence>
<dbReference type="Gene3D" id="2.40.30.170">
    <property type="match status" value="1"/>
</dbReference>
<evidence type="ECO:0000256" key="4">
    <source>
        <dbReference type="ARBA" id="ARBA00022475"/>
    </source>
</evidence>
<evidence type="ECO:0000256" key="1">
    <source>
        <dbReference type="ARBA" id="ARBA00004377"/>
    </source>
</evidence>
<evidence type="ECO:0000256" key="8">
    <source>
        <dbReference type="ARBA" id="ARBA00023136"/>
    </source>
</evidence>
<keyword evidence="14" id="KW-1185">Reference proteome</keyword>
<dbReference type="PRINTS" id="PR01490">
    <property type="entry name" value="RTXTOXIND"/>
</dbReference>
<dbReference type="PANTHER" id="PTHR30386">
    <property type="entry name" value="MEMBRANE FUSION SUBUNIT OF EMRAB-TOLC MULTIDRUG EFFLUX PUMP"/>
    <property type="match status" value="1"/>
</dbReference>
<comment type="similarity">
    <text evidence="2 9">Belongs to the membrane fusion protein (MFP) (TC 8.A.1) family.</text>
</comment>
<dbReference type="Pfam" id="PF26002">
    <property type="entry name" value="Beta-barrel_AprE"/>
    <property type="match status" value="1"/>
</dbReference>
<dbReference type="InterPro" id="IPR050739">
    <property type="entry name" value="MFP"/>
</dbReference>
<proteinExistence type="inferred from homology"/>
<evidence type="ECO:0000256" key="2">
    <source>
        <dbReference type="ARBA" id="ARBA00009477"/>
    </source>
</evidence>
<keyword evidence="3 9" id="KW-0813">Transport</keyword>
<feature type="domain" description="AprE-like beta-barrel" evidence="12">
    <location>
        <begin position="320"/>
        <end position="408"/>
    </location>
</feature>
<organism evidence="13 14">
    <name type="scientific">Parvularcula mediterranea</name>
    <dbReference type="NCBI Taxonomy" id="2732508"/>
    <lineage>
        <taxon>Bacteria</taxon>
        <taxon>Pseudomonadati</taxon>
        <taxon>Pseudomonadota</taxon>
        <taxon>Alphaproteobacteria</taxon>
        <taxon>Parvularculales</taxon>
        <taxon>Parvularculaceae</taxon>
        <taxon>Parvularcula</taxon>
    </lineage>
</organism>
<dbReference type="Pfam" id="PF25994">
    <property type="entry name" value="HH_AprE"/>
    <property type="match status" value="1"/>
</dbReference>
<keyword evidence="8 9" id="KW-0472">Membrane</keyword>
<dbReference type="NCBIfam" id="TIGR01843">
    <property type="entry name" value="type_I_hlyD"/>
    <property type="match status" value="1"/>
</dbReference>
<dbReference type="AlphaFoldDB" id="A0A7Y3RQ04"/>
<feature type="domain" description="AprE-like long alpha-helical hairpin" evidence="11">
    <location>
        <begin position="88"/>
        <end position="277"/>
    </location>
</feature>
<evidence type="ECO:0000256" key="5">
    <source>
        <dbReference type="ARBA" id="ARBA00022519"/>
    </source>
</evidence>
<dbReference type="GO" id="GO:0005886">
    <property type="term" value="C:plasma membrane"/>
    <property type="evidence" value="ECO:0007669"/>
    <property type="project" value="UniProtKB-SubCell"/>
</dbReference>
<evidence type="ECO:0000256" key="10">
    <source>
        <dbReference type="SAM" id="Coils"/>
    </source>
</evidence>
<keyword evidence="7 9" id="KW-1133">Transmembrane helix</keyword>
<dbReference type="Proteomes" id="UP000536835">
    <property type="component" value="Unassembled WGS sequence"/>
</dbReference>
<sequence>MPADLLNSTDQTIRRAGTVCLVGLGGFLLWAGLAPLSEGVSTFGSLVVEDNRKVVQHLEGGIVRAVNVREGDLVAAGDVLVEFDRIAAEASRDEVAQELFGLLAGLDRLDSLTRGIEAVAFTEPSYLAINPGTADEIRARQQELFEQQRETHLTEIGVLEAQRETLLSSRGARDRQLASTRRALRASNEELALKRDLLTRKLVQVDEVSRLERENANLEGDVSRLQADRAESASAVVEIEQKIRQTRAAFLEKLSTERAELRRQAFVAEERFAAADDILNRTQVVAPQSGAVMNLAFTTLGGVVSAGEPIMEIVPDEASLVAKVQINPSDRDSVQEGMVAVSRLSAYKSWKAPSMTGRVVKVSADLKTDQVTGATYYEATLHLEPEGDISEGDLQFIPGMPVEAFIDSGFDRTFLDYLLEPITTTFRRGL</sequence>
<feature type="coiled-coil region" evidence="10">
    <location>
        <begin position="208"/>
        <end position="271"/>
    </location>
</feature>
<dbReference type="InterPro" id="IPR010129">
    <property type="entry name" value="T1SS_HlyD"/>
</dbReference>